<dbReference type="GO" id="GO:0071972">
    <property type="term" value="F:peptidoglycan L,D-transpeptidase activity"/>
    <property type="evidence" value="ECO:0007669"/>
    <property type="project" value="TreeGrafter"/>
</dbReference>
<evidence type="ECO:0000256" key="2">
    <source>
        <dbReference type="ARBA" id="ARBA00004236"/>
    </source>
</evidence>
<keyword evidence="3" id="KW-1003">Cell membrane</keyword>
<keyword evidence="10" id="KW-0573">Peptidoglycan synthesis</keyword>
<feature type="domain" description="Penicillin-binding protein transpeptidase" evidence="15">
    <location>
        <begin position="255"/>
        <end position="581"/>
    </location>
</feature>
<keyword evidence="9" id="KW-0133">Cell shape</keyword>
<dbReference type="InterPro" id="IPR036138">
    <property type="entry name" value="PBP_dimer_sf"/>
</dbReference>
<evidence type="ECO:0000256" key="4">
    <source>
        <dbReference type="ARBA" id="ARBA00022519"/>
    </source>
</evidence>
<evidence type="ECO:0000256" key="6">
    <source>
        <dbReference type="ARBA" id="ARBA00022670"/>
    </source>
</evidence>
<dbReference type="InterPro" id="IPR012338">
    <property type="entry name" value="Beta-lactam/transpept-like"/>
</dbReference>
<dbReference type="Pfam" id="PF03717">
    <property type="entry name" value="PBP_dimer"/>
    <property type="match status" value="1"/>
</dbReference>
<dbReference type="Gene3D" id="3.40.710.10">
    <property type="entry name" value="DD-peptidase/beta-lactamase superfamily"/>
    <property type="match status" value="1"/>
</dbReference>
<keyword evidence="5" id="KW-0121">Carboxypeptidase</keyword>
<dbReference type="GO" id="GO:0005886">
    <property type="term" value="C:plasma membrane"/>
    <property type="evidence" value="ECO:0007669"/>
    <property type="project" value="UniProtKB-SubCell"/>
</dbReference>
<dbReference type="Proteomes" id="UP000238811">
    <property type="component" value="Unassembled WGS sequence"/>
</dbReference>
<evidence type="ECO:0000256" key="1">
    <source>
        <dbReference type="ARBA" id="ARBA00004167"/>
    </source>
</evidence>
<dbReference type="GO" id="GO:0008360">
    <property type="term" value="P:regulation of cell shape"/>
    <property type="evidence" value="ECO:0007669"/>
    <property type="project" value="UniProtKB-KW"/>
</dbReference>
<evidence type="ECO:0000256" key="7">
    <source>
        <dbReference type="ARBA" id="ARBA00022692"/>
    </source>
</evidence>
<keyword evidence="8" id="KW-0378">Hydrolase</keyword>
<dbReference type="Pfam" id="PF00905">
    <property type="entry name" value="Transpeptidase"/>
    <property type="match status" value="1"/>
</dbReference>
<keyword evidence="6" id="KW-0645">Protease</keyword>
<dbReference type="GO" id="GO:0009002">
    <property type="term" value="F:serine-type D-Ala-D-Ala carboxypeptidase activity"/>
    <property type="evidence" value="ECO:0007669"/>
    <property type="project" value="InterPro"/>
</dbReference>
<dbReference type="InterPro" id="IPR001460">
    <property type="entry name" value="PCN-bd_Tpept"/>
</dbReference>
<dbReference type="EMBL" id="NXGD01000001">
    <property type="protein sequence ID" value="PRN01615.1"/>
    <property type="molecule type" value="Genomic_DNA"/>
</dbReference>
<evidence type="ECO:0000259" key="16">
    <source>
        <dbReference type="Pfam" id="PF03717"/>
    </source>
</evidence>
<dbReference type="PANTHER" id="PTHR30627">
    <property type="entry name" value="PEPTIDOGLYCAN D,D-TRANSPEPTIDASE"/>
    <property type="match status" value="1"/>
</dbReference>
<dbReference type="InterPro" id="IPR050515">
    <property type="entry name" value="Beta-lactam/transpept"/>
</dbReference>
<dbReference type="FunFam" id="3.40.710.10:FF:000024">
    <property type="entry name" value="Penicillin-binding protein 2"/>
    <property type="match status" value="1"/>
</dbReference>
<feature type="domain" description="Penicillin-binding protein dimerisation" evidence="16">
    <location>
        <begin position="49"/>
        <end position="223"/>
    </location>
</feature>
<dbReference type="GO" id="GO:0009252">
    <property type="term" value="P:peptidoglycan biosynthetic process"/>
    <property type="evidence" value="ECO:0007669"/>
    <property type="project" value="UniProtKB-KW"/>
</dbReference>
<dbReference type="SUPFAM" id="SSF56601">
    <property type="entry name" value="beta-lactamase/transpeptidase-like"/>
    <property type="match status" value="1"/>
</dbReference>
<evidence type="ECO:0000256" key="9">
    <source>
        <dbReference type="ARBA" id="ARBA00022960"/>
    </source>
</evidence>
<evidence type="ECO:0000313" key="17">
    <source>
        <dbReference type="EMBL" id="PRN01615.1"/>
    </source>
</evidence>
<dbReference type="GO" id="GO:0008658">
    <property type="term" value="F:penicillin binding"/>
    <property type="evidence" value="ECO:0007669"/>
    <property type="project" value="InterPro"/>
</dbReference>
<keyword evidence="4" id="KW-0997">Cell inner membrane</keyword>
<dbReference type="Gene3D" id="3.90.1310.10">
    <property type="entry name" value="Penicillin-binding protein 2a (Domain 2)"/>
    <property type="match status" value="1"/>
</dbReference>
<protein>
    <submittedName>
        <fullName evidence="17">Penicillin-binding protein 2</fullName>
    </submittedName>
</protein>
<comment type="subcellular location">
    <subcellularLocation>
        <location evidence="2">Cell membrane</location>
    </subcellularLocation>
    <subcellularLocation>
        <location evidence="1">Membrane</location>
        <topology evidence="1">Single-pass membrane protein</topology>
    </subcellularLocation>
</comment>
<gene>
    <name evidence="17" type="primary">mrdA</name>
    <name evidence="17" type="ORF">CJ668_01145</name>
</gene>
<comment type="caution">
    <text evidence="17">The sequence shown here is derived from an EMBL/GenBank/DDBJ whole genome shotgun (WGS) entry which is preliminary data.</text>
</comment>
<keyword evidence="11 14" id="KW-1133">Transmembrane helix</keyword>
<evidence type="ECO:0000256" key="13">
    <source>
        <dbReference type="ARBA" id="ARBA00023316"/>
    </source>
</evidence>
<evidence type="ECO:0000256" key="10">
    <source>
        <dbReference type="ARBA" id="ARBA00022984"/>
    </source>
</evidence>
<keyword evidence="12 14" id="KW-0472">Membrane</keyword>
<evidence type="ECO:0000259" key="15">
    <source>
        <dbReference type="Pfam" id="PF00905"/>
    </source>
</evidence>
<evidence type="ECO:0000256" key="14">
    <source>
        <dbReference type="SAM" id="Phobius"/>
    </source>
</evidence>
<evidence type="ECO:0000256" key="8">
    <source>
        <dbReference type="ARBA" id="ARBA00022801"/>
    </source>
</evidence>
<dbReference type="GO" id="GO:0071555">
    <property type="term" value="P:cell wall organization"/>
    <property type="evidence" value="ECO:0007669"/>
    <property type="project" value="UniProtKB-KW"/>
</dbReference>
<proteinExistence type="predicted"/>
<dbReference type="InterPro" id="IPR017790">
    <property type="entry name" value="Penicillin-binding_protein_2"/>
</dbReference>
<organism evidence="17 18">
    <name type="scientific">Aliarcobacter cryaerophilus</name>
    <dbReference type="NCBI Taxonomy" id="28198"/>
    <lineage>
        <taxon>Bacteria</taxon>
        <taxon>Pseudomonadati</taxon>
        <taxon>Campylobacterota</taxon>
        <taxon>Epsilonproteobacteria</taxon>
        <taxon>Campylobacterales</taxon>
        <taxon>Arcobacteraceae</taxon>
        <taxon>Aliarcobacter</taxon>
    </lineage>
</organism>
<feature type="transmembrane region" description="Helical" evidence="14">
    <location>
        <begin position="7"/>
        <end position="25"/>
    </location>
</feature>
<evidence type="ECO:0000256" key="12">
    <source>
        <dbReference type="ARBA" id="ARBA00023136"/>
    </source>
</evidence>
<dbReference type="Gene3D" id="3.30.1390.30">
    <property type="entry name" value="Penicillin-binding protein 2a, domain 3"/>
    <property type="match status" value="1"/>
</dbReference>
<dbReference type="GO" id="GO:0006508">
    <property type="term" value="P:proteolysis"/>
    <property type="evidence" value="ECO:0007669"/>
    <property type="project" value="UniProtKB-KW"/>
</dbReference>
<evidence type="ECO:0000256" key="11">
    <source>
        <dbReference type="ARBA" id="ARBA00022989"/>
    </source>
</evidence>
<evidence type="ECO:0000256" key="5">
    <source>
        <dbReference type="ARBA" id="ARBA00022645"/>
    </source>
</evidence>
<evidence type="ECO:0000313" key="18">
    <source>
        <dbReference type="Proteomes" id="UP000238811"/>
    </source>
</evidence>
<sequence>MNFRLTLIYIFIGIIAITLLSRVYFLSIKSNTYYEELSKNNYIKKTYLAPTRGVIEDRNGEPLALNQIGFSILIKPHLRADKYREKLEKLIDIVVEQFPQYDKNKLIKDYLREDSPYNHEYIKVIDYVPYEEIFSRYTFLATQEDIRIESSSKRHYPHKELAAHIIGYVSKASKLDIANNEIAKYSGIVGKSGIERYYNDKLQGTLGFKDTKVNALNKEIEVIEEKEPSNDNNVRITIDVNLQKYIQELFVDRAGSVIVMDANNGEILAAGSFPEYDSNLFARGITQEEWNLMRNDFNHPFTNKIINGLYPPGSVIKMGVALSFLENGISDKFTVQCSGSLPIGNRNFRCWKTTGHGHIGFRSSIEQSCDDFYYKGSLKIGIGKMSATLAKLGIGEKTGIDLHNEFVGINPNKEWKEKRLKKPWYIGETVISSIGQGNMLTTPLQIARFTAFFANGKLPKPHLTKDAYEEPKELDFKKEHIKLMQEGMFDVANSPSGTAKRYINSKVKIAAKTGTAQVVSIPQSEKVRMKESEMEYFQRSHAWITSYGPYKNPKYVVTIIQEHGGGGGSATGGIASKIFDKLYELGYITELE</sequence>
<reference evidence="17 18" key="1">
    <citation type="submission" date="2017-09" db="EMBL/GenBank/DDBJ databases">
        <title>Reassesment of A. cryaerophilus.</title>
        <authorList>
            <person name="Perez-Cataluna A."/>
            <person name="Collado L."/>
            <person name="Salgado O."/>
            <person name="Lefinanco V."/>
            <person name="Figueras M.J."/>
        </authorList>
    </citation>
    <scope>NUCLEOTIDE SEQUENCE [LARGE SCALE GENOMIC DNA]</scope>
    <source>
        <strain evidence="17 18">LMG 10229</strain>
    </source>
</reference>
<keyword evidence="13" id="KW-0961">Cell wall biogenesis/degradation</keyword>
<dbReference type="AlphaFoldDB" id="A0A2S9TRZ6"/>
<dbReference type="NCBIfam" id="TIGR03423">
    <property type="entry name" value="pbp2_mrdA"/>
    <property type="match status" value="1"/>
</dbReference>
<name>A0A2S9TRZ6_9BACT</name>
<dbReference type="SUPFAM" id="SSF56519">
    <property type="entry name" value="Penicillin binding protein dimerisation domain"/>
    <property type="match status" value="1"/>
</dbReference>
<dbReference type="InterPro" id="IPR005311">
    <property type="entry name" value="PBP_dimer"/>
</dbReference>
<accession>A0A2S9TRZ6</accession>
<keyword evidence="7 14" id="KW-0812">Transmembrane</keyword>
<evidence type="ECO:0000256" key="3">
    <source>
        <dbReference type="ARBA" id="ARBA00022475"/>
    </source>
</evidence>
<dbReference type="PANTHER" id="PTHR30627:SF2">
    <property type="entry name" value="PEPTIDOGLYCAN D,D-TRANSPEPTIDASE MRDA"/>
    <property type="match status" value="1"/>
</dbReference>